<comment type="subcellular location">
    <subcellularLocation>
        <location evidence="5">Nucleus</location>
    </subcellularLocation>
</comment>
<dbReference type="CDD" id="cd00086">
    <property type="entry name" value="homeodomain"/>
    <property type="match status" value="1"/>
</dbReference>
<dbReference type="InterPro" id="IPR013087">
    <property type="entry name" value="Znf_C2H2_type"/>
</dbReference>
<evidence type="ECO:0000313" key="9">
    <source>
        <dbReference type="EMBL" id="KAK0390975.1"/>
    </source>
</evidence>
<evidence type="ECO:0000256" key="2">
    <source>
        <dbReference type="ARBA" id="ARBA00023155"/>
    </source>
</evidence>
<evidence type="ECO:0000256" key="6">
    <source>
        <dbReference type="SAM" id="MobiDB-lite"/>
    </source>
</evidence>
<feature type="region of interest" description="Disordered" evidence="6">
    <location>
        <begin position="281"/>
        <end position="326"/>
    </location>
</feature>
<dbReference type="InterPro" id="IPR008422">
    <property type="entry name" value="KN_HD"/>
</dbReference>
<keyword evidence="10" id="KW-1185">Reference proteome</keyword>
<dbReference type="GO" id="GO:0005634">
    <property type="term" value="C:nucleus"/>
    <property type="evidence" value="ECO:0007669"/>
    <property type="project" value="UniProtKB-SubCell"/>
</dbReference>
<dbReference type="SMART" id="SM00389">
    <property type="entry name" value="HOX"/>
    <property type="match status" value="1"/>
</dbReference>
<evidence type="ECO:0000256" key="1">
    <source>
        <dbReference type="ARBA" id="ARBA00023125"/>
    </source>
</evidence>
<reference evidence="9" key="1">
    <citation type="submission" date="2022-10" db="EMBL/GenBank/DDBJ databases">
        <title>Determination and structural analysis of whole genome sequence of Sarocladium strictum F4-1.</title>
        <authorList>
            <person name="Hu L."/>
            <person name="Jiang Y."/>
        </authorList>
    </citation>
    <scope>NUCLEOTIDE SEQUENCE</scope>
    <source>
        <strain evidence="9">F4-1</strain>
    </source>
</reference>
<dbReference type="Proteomes" id="UP001175261">
    <property type="component" value="Unassembled WGS sequence"/>
</dbReference>
<evidence type="ECO:0000256" key="4">
    <source>
        <dbReference type="PROSITE-ProRule" id="PRU00042"/>
    </source>
</evidence>
<keyword evidence="4" id="KW-0862">Zinc</keyword>
<dbReference type="GO" id="GO:0003677">
    <property type="term" value="F:DNA binding"/>
    <property type="evidence" value="ECO:0007669"/>
    <property type="project" value="UniProtKB-UniRule"/>
</dbReference>
<feature type="compositionally biased region" description="Low complexity" evidence="6">
    <location>
        <begin position="295"/>
        <end position="309"/>
    </location>
</feature>
<feature type="domain" description="Homeobox" evidence="7">
    <location>
        <begin position="221"/>
        <end position="284"/>
    </location>
</feature>
<evidence type="ECO:0000256" key="3">
    <source>
        <dbReference type="ARBA" id="ARBA00023242"/>
    </source>
</evidence>
<sequence length="603" mass="67204">MMAQWPNDGQLPQFTDPNFFEAGAGLTLTDLIEINDQPFSQPPSQHHHDAIAQQETYSGESQGTHQQLYFDDRHASGSPTLDPSNLSLDTILMNNGGWRPPEPCDYCRQMRLLCYMLQTTAANPNPVTSCSSCVALFRQCSLAERAKRQPSAFETSTPVIGQLHGVSEEQGAFQADHDQVIIGEHLPLQPAQSQLSPFDEQDDDDDILATTSLQQAPDLPKFSAKRTSARMVKRTRSLRNWFARHQDHPYPTDEEKAQLAIESGLTRVQVTNWFTNARRRQRQTMRAVTKQSYFPQGSPMPQSSPSDLSPLDRWRNSPPDQEAVDPTALQSALDGLEKSGGSGHHAFMNSYVPRDARELSSGSVSQASSYNGNNTYTWLEGSSNSGSSAAFSHKSADVFGLVSPADGYSSGEASQSGKVVPHVTNGGLLQCTFCKRSFKKKSDWVRHERTIHLPELDTWICSLNSDTNHPHLTWRVDRGQPSCSYCGADNPAPDHLRTHEFESCAERPVSERSFARKDHLWQHLQKFHGCKRWDGWALDLGQMQKSNDAVSSRCGFCGLKMDSWKMRAQHIAAHFRSGLTMVNWTGDAGIESTGKDDDRPVVR</sequence>
<dbReference type="Pfam" id="PF05920">
    <property type="entry name" value="Homeobox_KN"/>
    <property type="match status" value="1"/>
</dbReference>
<dbReference type="PROSITE" id="PS50157">
    <property type="entry name" value="ZINC_FINGER_C2H2_2"/>
    <property type="match status" value="1"/>
</dbReference>
<organism evidence="9 10">
    <name type="scientific">Sarocladium strictum</name>
    <name type="common">Black bundle disease fungus</name>
    <name type="synonym">Acremonium strictum</name>
    <dbReference type="NCBI Taxonomy" id="5046"/>
    <lineage>
        <taxon>Eukaryota</taxon>
        <taxon>Fungi</taxon>
        <taxon>Dikarya</taxon>
        <taxon>Ascomycota</taxon>
        <taxon>Pezizomycotina</taxon>
        <taxon>Sordariomycetes</taxon>
        <taxon>Hypocreomycetidae</taxon>
        <taxon>Hypocreales</taxon>
        <taxon>Sarocladiaceae</taxon>
        <taxon>Sarocladium</taxon>
    </lineage>
</organism>
<dbReference type="InterPro" id="IPR001356">
    <property type="entry name" value="HD"/>
</dbReference>
<feature type="compositionally biased region" description="Polar residues" evidence="6">
    <location>
        <begin position="284"/>
        <end position="294"/>
    </location>
</feature>
<evidence type="ECO:0000313" key="10">
    <source>
        <dbReference type="Proteomes" id="UP001175261"/>
    </source>
</evidence>
<accession>A0AA39GP45</accession>
<dbReference type="InterPro" id="IPR009057">
    <property type="entry name" value="Homeodomain-like_sf"/>
</dbReference>
<evidence type="ECO:0000256" key="5">
    <source>
        <dbReference type="PROSITE-ProRule" id="PRU00108"/>
    </source>
</evidence>
<dbReference type="InterPro" id="IPR050224">
    <property type="entry name" value="TALE_homeobox"/>
</dbReference>
<dbReference type="PROSITE" id="PS00028">
    <property type="entry name" value="ZINC_FINGER_C2H2_1"/>
    <property type="match status" value="1"/>
</dbReference>
<gene>
    <name evidence="9" type="ORF">NLU13_0477</name>
</gene>
<dbReference type="PROSITE" id="PS00027">
    <property type="entry name" value="HOMEOBOX_1"/>
    <property type="match status" value="1"/>
</dbReference>
<dbReference type="InterPro" id="IPR017970">
    <property type="entry name" value="Homeobox_CS"/>
</dbReference>
<dbReference type="Gene3D" id="1.10.10.60">
    <property type="entry name" value="Homeodomain-like"/>
    <property type="match status" value="1"/>
</dbReference>
<feature type="DNA-binding region" description="Homeobox" evidence="5">
    <location>
        <begin position="223"/>
        <end position="285"/>
    </location>
</feature>
<feature type="domain" description="C2H2-type" evidence="8">
    <location>
        <begin position="429"/>
        <end position="457"/>
    </location>
</feature>
<dbReference type="SMART" id="SM00355">
    <property type="entry name" value="ZnF_C2H2"/>
    <property type="match status" value="2"/>
</dbReference>
<comment type="caution">
    <text evidence="9">The sequence shown here is derived from an EMBL/GenBank/DDBJ whole genome shotgun (WGS) entry which is preliminary data.</text>
</comment>
<name>A0AA39GP45_SARSR</name>
<dbReference type="AlphaFoldDB" id="A0AA39GP45"/>
<dbReference type="EMBL" id="JAPDFR010000001">
    <property type="protein sequence ID" value="KAK0390975.1"/>
    <property type="molecule type" value="Genomic_DNA"/>
</dbReference>
<proteinExistence type="predicted"/>
<dbReference type="GO" id="GO:0000981">
    <property type="term" value="F:DNA-binding transcription factor activity, RNA polymerase II-specific"/>
    <property type="evidence" value="ECO:0007669"/>
    <property type="project" value="InterPro"/>
</dbReference>
<dbReference type="GO" id="GO:0008270">
    <property type="term" value="F:zinc ion binding"/>
    <property type="evidence" value="ECO:0007669"/>
    <property type="project" value="UniProtKB-KW"/>
</dbReference>
<dbReference type="PANTHER" id="PTHR11850">
    <property type="entry name" value="HOMEOBOX PROTEIN TRANSCRIPTION FACTORS"/>
    <property type="match status" value="1"/>
</dbReference>
<keyword evidence="2 5" id="KW-0371">Homeobox</keyword>
<protein>
    <submittedName>
        <fullName evidence="9">Uncharacterized protein</fullName>
    </submittedName>
</protein>
<evidence type="ECO:0000259" key="7">
    <source>
        <dbReference type="PROSITE" id="PS50071"/>
    </source>
</evidence>
<evidence type="ECO:0000259" key="8">
    <source>
        <dbReference type="PROSITE" id="PS50157"/>
    </source>
</evidence>
<dbReference type="SUPFAM" id="SSF46689">
    <property type="entry name" value="Homeodomain-like"/>
    <property type="match status" value="1"/>
</dbReference>
<keyword evidence="3 5" id="KW-0539">Nucleus</keyword>
<keyword evidence="1 5" id="KW-0238">DNA-binding</keyword>
<keyword evidence="4" id="KW-0863">Zinc-finger</keyword>
<dbReference type="PROSITE" id="PS50071">
    <property type="entry name" value="HOMEOBOX_2"/>
    <property type="match status" value="1"/>
</dbReference>
<keyword evidence="4" id="KW-0479">Metal-binding</keyword>